<dbReference type="HOGENOM" id="CLU_016660_0_0_1"/>
<feature type="compositionally biased region" description="Polar residues" evidence="1">
    <location>
        <begin position="1"/>
        <end position="14"/>
    </location>
</feature>
<sequence length="589" mass="64359">MLSTAVQTPASAISPSALPENSHPAAVYEDSTRPRSLGPTISPPIAAWDLSSLFLAVGKESSAIPQPPTSQRLMGDTELSYYLPSRADGVNDMYLHLGFSAPRRLLAPQRVLAAWTLLLLRHPPLAARVIPPPSAASPFGTDYSQAKFSYTAPASPAEALSQASANLELRKDQSKDELIDQYLNGDRILGDDKLSCLILSENASSAGEDMAEYNILVCAVHFLGDGMALHRFANELFTLLAEAGTGETLTAEDYEELLRNEWEAKWGSARVTLASVLPPAVEDSLAPVTGKLRKAAVKVDFLNSSRKDIGGHSLPRAKGNQRKTLVPTTAFDAVTTRAILKKCKAQGVSISNALFALSALAWSRVQQRDRNQEFRKELPIMMYSALNLRPYLRPCDLSYWFVSVGFFNVVLPSFLPSPKSREDERMDNDTLHSTFWHRARVAKAQSSRAAKHPMLVSRTHETAKVRSKRAQTFAAEDDARSQGIPVPSVIPSSTPTVVEPSAAPSMALLGLSLLGNLDGIYTHKTYPALQLHTLTTGSRQREGALLVFGYTFVGKLWLSLGYDVNGFKEGVVDAWWKEVLDGVKEFLIV</sequence>
<feature type="region of interest" description="Disordered" evidence="1">
    <location>
        <begin position="1"/>
        <end position="35"/>
    </location>
</feature>
<evidence type="ECO:0000313" key="2">
    <source>
        <dbReference type="EMBL" id="KIO24779.1"/>
    </source>
</evidence>
<reference evidence="2 3" key="1">
    <citation type="submission" date="2014-04" db="EMBL/GenBank/DDBJ databases">
        <authorList>
            <consortium name="DOE Joint Genome Institute"/>
            <person name="Kuo A."/>
            <person name="Girlanda M."/>
            <person name="Perotto S."/>
            <person name="Kohler A."/>
            <person name="Nagy L.G."/>
            <person name="Floudas D."/>
            <person name="Copeland A."/>
            <person name="Barry K.W."/>
            <person name="Cichocki N."/>
            <person name="Veneault-Fourrey C."/>
            <person name="LaButti K."/>
            <person name="Lindquist E.A."/>
            <person name="Lipzen A."/>
            <person name="Lundell T."/>
            <person name="Morin E."/>
            <person name="Murat C."/>
            <person name="Sun H."/>
            <person name="Tunlid A."/>
            <person name="Henrissat B."/>
            <person name="Grigoriev I.V."/>
            <person name="Hibbett D.S."/>
            <person name="Martin F."/>
            <person name="Nordberg H.P."/>
            <person name="Cantor M.N."/>
            <person name="Hua S.X."/>
        </authorList>
    </citation>
    <scope>NUCLEOTIDE SEQUENCE [LARGE SCALE GENOMIC DNA]</scope>
    <source>
        <strain evidence="2 3">MUT 4182</strain>
    </source>
</reference>
<name>A0A0C3QGS4_9AGAM</name>
<dbReference type="Gene3D" id="3.30.559.30">
    <property type="entry name" value="Nonribosomal peptide synthetase, condensation domain"/>
    <property type="match status" value="1"/>
</dbReference>
<dbReference type="OrthoDB" id="3355480at2759"/>
<dbReference type="AlphaFoldDB" id="A0A0C3QGS4"/>
<reference evidence="3" key="2">
    <citation type="submission" date="2015-01" db="EMBL/GenBank/DDBJ databases">
        <title>Evolutionary Origins and Diversification of the Mycorrhizal Mutualists.</title>
        <authorList>
            <consortium name="DOE Joint Genome Institute"/>
            <consortium name="Mycorrhizal Genomics Consortium"/>
            <person name="Kohler A."/>
            <person name="Kuo A."/>
            <person name="Nagy L.G."/>
            <person name="Floudas D."/>
            <person name="Copeland A."/>
            <person name="Barry K.W."/>
            <person name="Cichocki N."/>
            <person name="Veneault-Fourrey C."/>
            <person name="LaButti K."/>
            <person name="Lindquist E.A."/>
            <person name="Lipzen A."/>
            <person name="Lundell T."/>
            <person name="Morin E."/>
            <person name="Murat C."/>
            <person name="Riley R."/>
            <person name="Ohm R."/>
            <person name="Sun H."/>
            <person name="Tunlid A."/>
            <person name="Henrissat B."/>
            <person name="Grigoriev I.V."/>
            <person name="Hibbett D.S."/>
            <person name="Martin F."/>
        </authorList>
    </citation>
    <scope>NUCLEOTIDE SEQUENCE [LARGE SCALE GENOMIC DNA]</scope>
    <source>
        <strain evidence="3">MUT 4182</strain>
    </source>
</reference>
<dbReference type="EMBL" id="KN823054">
    <property type="protein sequence ID" value="KIO24779.1"/>
    <property type="molecule type" value="Genomic_DNA"/>
</dbReference>
<evidence type="ECO:0000256" key="1">
    <source>
        <dbReference type="SAM" id="MobiDB-lite"/>
    </source>
</evidence>
<keyword evidence="3" id="KW-1185">Reference proteome</keyword>
<dbReference type="InterPro" id="IPR023213">
    <property type="entry name" value="CAT-like_dom_sf"/>
</dbReference>
<dbReference type="PANTHER" id="PTHR28037:SF1">
    <property type="entry name" value="ALCOHOL O-ACETYLTRANSFERASE 1-RELATED"/>
    <property type="match status" value="1"/>
</dbReference>
<protein>
    <recommendedName>
        <fullName evidence="4">Condensation domain-containing protein</fullName>
    </recommendedName>
</protein>
<dbReference type="Gene3D" id="3.30.559.10">
    <property type="entry name" value="Chloramphenicol acetyltransferase-like domain"/>
    <property type="match status" value="1"/>
</dbReference>
<dbReference type="PANTHER" id="PTHR28037">
    <property type="entry name" value="ALCOHOL O-ACETYLTRANSFERASE 1-RELATED"/>
    <property type="match status" value="1"/>
</dbReference>
<gene>
    <name evidence="2" type="ORF">M407DRAFT_212016</name>
</gene>
<evidence type="ECO:0000313" key="3">
    <source>
        <dbReference type="Proteomes" id="UP000054248"/>
    </source>
</evidence>
<accession>A0A0C3QGS4</accession>
<dbReference type="Proteomes" id="UP000054248">
    <property type="component" value="Unassembled WGS sequence"/>
</dbReference>
<organism evidence="2 3">
    <name type="scientific">Tulasnella calospora MUT 4182</name>
    <dbReference type="NCBI Taxonomy" id="1051891"/>
    <lineage>
        <taxon>Eukaryota</taxon>
        <taxon>Fungi</taxon>
        <taxon>Dikarya</taxon>
        <taxon>Basidiomycota</taxon>
        <taxon>Agaricomycotina</taxon>
        <taxon>Agaricomycetes</taxon>
        <taxon>Cantharellales</taxon>
        <taxon>Tulasnellaceae</taxon>
        <taxon>Tulasnella</taxon>
    </lineage>
</organism>
<proteinExistence type="predicted"/>
<dbReference type="InterPro" id="IPR052058">
    <property type="entry name" value="Alcohol_O-acetyltransferase"/>
</dbReference>
<dbReference type="STRING" id="1051891.A0A0C3QGS4"/>
<evidence type="ECO:0008006" key="4">
    <source>
        <dbReference type="Google" id="ProtNLM"/>
    </source>
</evidence>